<sequence>MVRQNSHELRQLESKLRSAYVAKENRAQMAEKRALKYNEMVNDVRYGCYLNQVAQEEEAADKIKALEAQKKREELQADMQQQAETRERRRLEAYEEFMRDKMLIDEVVRKIHEEDQLEAERRLVSRKEHKALIEEFKACQENWKKAEEKRIRAENERVARYLAEQENRVKESATGKAERQRRLEEVQANLAKIIQQKEEERMEMENVRQLLAQEKENERAARSEAAELEEKLRRRLLLHKEHELYMARRAKECELAKEEEERYRAAILAKFAEDDRLEQLSNEKRRLRMLEHRREAQRLVEEKRKRLEEQKKQEQAEALAECEREDYRRKIIEEERIRLLQEHAGSLLGYLPRGIIKDEKEFEALDDKVKNAIRAAPGSTAYCTDAESMPGDFSTQPACDHAFGYKDLRSQLNTPAIRRPF</sequence>
<comment type="subcellular location">
    <subcellularLocation>
        <location evidence="2">Cytoplasm</location>
        <location evidence="2">Cytoskeleton</location>
        <location evidence="2">Flagellum axoneme</location>
    </subcellularLocation>
    <subcellularLocation>
        <location evidence="1">Nucleus</location>
    </subcellularLocation>
</comment>
<dbReference type="PANTHER" id="PTHR19265:SF0">
    <property type="entry name" value="MEIOSIS-SPECIFIC NUCLEAR STRUCTURAL PROTEIN 1"/>
    <property type="match status" value="1"/>
</dbReference>
<evidence type="ECO:0000313" key="17">
    <source>
        <dbReference type="Proteomes" id="UP000275846"/>
    </source>
</evidence>
<keyword evidence="9" id="KW-0206">Cytoskeleton</keyword>
<feature type="coiled-coil region" evidence="14">
    <location>
        <begin position="290"/>
        <end position="325"/>
    </location>
</feature>
<keyword evidence="10" id="KW-0539">Nucleus</keyword>
<dbReference type="GO" id="GO:0044782">
    <property type="term" value="P:cilium organization"/>
    <property type="evidence" value="ECO:0007669"/>
    <property type="project" value="TreeGrafter"/>
</dbReference>
<evidence type="ECO:0000256" key="14">
    <source>
        <dbReference type="SAM" id="Coils"/>
    </source>
</evidence>
<dbReference type="PANTHER" id="PTHR19265">
    <property type="entry name" value="MEIOSIS-SPECIFIC NUCLEAR STRUCTURAL PROTEIN 1"/>
    <property type="match status" value="1"/>
</dbReference>
<evidence type="ECO:0000313" key="16">
    <source>
        <dbReference type="EMBL" id="VDL89706.1"/>
    </source>
</evidence>
<proteinExistence type="inferred from homology"/>
<keyword evidence="7 14" id="KW-0175">Coiled coil</keyword>
<dbReference type="EMBL" id="UYSU01032503">
    <property type="protein sequence ID" value="VDL89706.1"/>
    <property type="molecule type" value="Genomic_DNA"/>
</dbReference>
<evidence type="ECO:0000256" key="10">
    <source>
        <dbReference type="ARBA" id="ARBA00023242"/>
    </source>
</evidence>
<keyword evidence="11" id="KW-0469">Meiosis</keyword>
<name>A0A183SGH3_SCHSO</name>
<evidence type="ECO:0000256" key="8">
    <source>
        <dbReference type="ARBA" id="ARBA00023069"/>
    </source>
</evidence>
<feature type="domain" description="Trichohyalin-plectin-homology" evidence="15">
    <location>
        <begin position="3"/>
        <end position="353"/>
    </location>
</feature>
<reference evidence="16 17" key="2">
    <citation type="submission" date="2018-11" db="EMBL/GenBank/DDBJ databases">
        <authorList>
            <consortium name="Pathogen Informatics"/>
        </authorList>
    </citation>
    <scope>NUCLEOTIDE SEQUENCE [LARGE SCALE GENOMIC DNA]</scope>
    <source>
        <strain evidence="16 17">NST_G2</strain>
    </source>
</reference>
<dbReference type="STRING" id="70667.A0A183SGH3"/>
<evidence type="ECO:0000256" key="5">
    <source>
        <dbReference type="ARBA" id="ARBA00022490"/>
    </source>
</evidence>
<evidence type="ECO:0000256" key="3">
    <source>
        <dbReference type="ARBA" id="ARBA00009158"/>
    </source>
</evidence>
<organism evidence="18">
    <name type="scientific">Schistocephalus solidus</name>
    <name type="common">Tapeworm</name>
    <dbReference type="NCBI Taxonomy" id="70667"/>
    <lineage>
        <taxon>Eukaryota</taxon>
        <taxon>Metazoa</taxon>
        <taxon>Spiralia</taxon>
        <taxon>Lophotrochozoa</taxon>
        <taxon>Platyhelminthes</taxon>
        <taxon>Cestoda</taxon>
        <taxon>Eucestoda</taxon>
        <taxon>Diphyllobothriidea</taxon>
        <taxon>Diphyllobothriidae</taxon>
        <taxon>Schistocephalus</taxon>
    </lineage>
</organism>
<keyword evidence="17" id="KW-1185">Reference proteome</keyword>
<evidence type="ECO:0000256" key="4">
    <source>
        <dbReference type="ARBA" id="ARBA00014813"/>
    </source>
</evidence>
<dbReference type="InterPro" id="IPR026504">
    <property type="entry name" value="MNS1"/>
</dbReference>
<dbReference type="GO" id="GO:0051321">
    <property type="term" value="P:meiotic cell cycle"/>
    <property type="evidence" value="ECO:0007669"/>
    <property type="project" value="UniProtKB-KW"/>
</dbReference>
<keyword evidence="5" id="KW-0963">Cytoplasm</keyword>
<feature type="coiled-coil region" evidence="14">
    <location>
        <begin position="56"/>
        <end position="92"/>
    </location>
</feature>
<evidence type="ECO:0000259" key="15">
    <source>
        <dbReference type="Pfam" id="PF13868"/>
    </source>
</evidence>
<dbReference type="OrthoDB" id="197839at2759"/>
<evidence type="ECO:0000256" key="2">
    <source>
        <dbReference type="ARBA" id="ARBA00004611"/>
    </source>
</evidence>
<dbReference type="GO" id="GO:0031514">
    <property type="term" value="C:motile cilium"/>
    <property type="evidence" value="ECO:0007669"/>
    <property type="project" value="TreeGrafter"/>
</dbReference>
<accession>A0A183SGH3</accession>
<dbReference type="Proteomes" id="UP000275846">
    <property type="component" value="Unassembled WGS sequence"/>
</dbReference>
<feature type="coiled-coil region" evidence="14">
    <location>
        <begin position="136"/>
        <end position="231"/>
    </location>
</feature>
<evidence type="ECO:0000256" key="11">
    <source>
        <dbReference type="ARBA" id="ARBA00023254"/>
    </source>
</evidence>
<dbReference type="WBParaSite" id="SSLN_0000342101-mRNA-1">
    <property type="protein sequence ID" value="SSLN_0000342101-mRNA-1"/>
    <property type="gene ID" value="SSLN_0000342101"/>
</dbReference>
<evidence type="ECO:0000313" key="18">
    <source>
        <dbReference type="WBParaSite" id="SSLN_0000342101-mRNA-1"/>
    </source>
</evidence>
<keyword evidence="8" id="KW-0969">Cilium</keyword>
<evidence type="ECO:0000256" key="12">
    <source>
        <dbReference type="ARBA" id="ARBA00023273"/>
    </source>
</evidence>
<evidence type="ECO:0000256" key="7">
    <source>
        <dbReference type="ARBA" id="ARBA00023054"/>
    </source>
</evidence>
<comment type="function">
    <text evidence="13">Microtubule inner protein (MIP) part of the dynein-decorated doublet microtubules (DMTs) in cilia axoneme, which is required for motile cilia beating. May play a role in the control of meiotic division and germ cell differentiation through regulation of pairing and recombination during meiosis. Required for sperm flagella assembly. May play a role in the assembly and function of the outer dynein arm-docking complex (ODA-DC). ODA-DC mediates outer dynein arms (ODA) binding onto the axonemal doublet microtubules.</text>
</comment>
<reference evidence="18" key="1">
    <citation type="submission" date="2016-06" db="UniProtKB">
        <authorList>
            <consortium name="WormBaseParasite"/>
        </authorList>
    </citation>
    <scope>IDENTIFICATION</scope>
</reference>
<dbReference type="InterPro" id="IPR043597">
    <property type="entry name" value="TPH_dom"/>
</dbReference>
<evidence type="ECO:0000256" key="13">
    <source>
        <dbReference type="ARBA" id="ARBA00046114"/>
    </source>
</evidence>
<evidence type="ECO:0000256" key="1">
    <source>
        <dbReference type="ARBA" id="ARBA00004123"/>
    </source>
</evidence>
<dbReference type="AlphaFoldDB" id="A0A183SGH3"/>
<dbReference type="Pfam" id="PF13868">
    <property type="entry name" value="TPH"/>
    <property type="match status" value="1"/>
</dbReference>
<gene>
    <name evidence="16" type="ORF">SSLN_LOCUS3321</name>
</gene>
<protein>
    <recommendedName>
        <fullName evidence="4">Meiosis-specific nuclear structural protein 1</fullName>
    </recommendedName>
</protein>
<comment type="similarity">
    <text evidence="3">Belongs to the MNS1 family.</text>
</comment>
<dbReference type="GO" id="GO:0005634">
    <property type="term" value="C:nucleus"/>
    <property type="evidence" value="ECO:0007669"/>
    <property type="project" value="UniProtKB-SubCell"/>
</dbReference>
<evidence type="ECO:0000256" key="6">
    <source>
        <dbReference type="ARBA" id="ARBA00022846"/>
    </source>
</evidence>
<evidence type="ECO:0000256" key="9">
    <source>
        <dbReference type="ARBA" id="ARBA00023212"/>
    </source>
</evidence>
<keyword evidence="12" id="KW-0966">Cell projection</keyword>
<keyword evidence="6" id="KW-0282">Flagellum</keyword>